<evidence type="ECO:0000256" key="6">
    <source>
        <dbReference type="SAM" id="SignalP"/>
    </source>
</evidence>
<keyword evidence="4 6" id="KW-0732">Signal</keyword>
<dbReference type="OrthoDB" id="74705at2759"/>
<evidence type="ECO:0000313" key="7">
    <source>
        <dbReference type="EMBL" id="EAT44090.1"/>
    </source>
</evidence>
<dbReference type="GO" id="GO:0005549">
    <property type="term" value="F:odorant binding"/>
    <property type="evidence" value="ECO:0007669"/>
    <property type="project" value="InterPro"/>
</dbReference>
<dbReference type="Pfam" id="PF01395">
    <property type="entry name" value="PBP_GOBP"/>
    <property type="match status" value="1"/>
</dbReference>
<reference evidence="7" key="3">
    <citation type="submission" date="2012-09" db="EMBL/GenBank/DDBJ databases">
        <authorList>
            <consortium name="VectorBase"/>
        </authorList>
    </citation>
    <scope>NUCLEOTIDE SEQUENCE</scope>
    <source>
        <strain evidence="7">Liverpool</strain>
    </source>
</reference>
<gene>
    <name evidence="7" type="ORF">AaeL_AAEL004516</name>
</gene>
<dbReference type="Gene3D" id="1.10.238.20">
    <property type="entry name" value="Pheromone/general odorant binding protein domain"/>
    <property type="match status" value="1"/>
</dbReference>
<dbReference type="PANTHER" id="PTHR11857:SF46">
    <property type="entry name" value="GENERAL ODORANT-BINDING PROTEIN 99A-RELATED"/>
    <property type="match status" value="1"/>
</dbReference>
<protein>
    <submittedName>
        <fullName evidence="7">AAEL004516-PA</fullName>
    </submittedName>
</protein>
<dbReference type="GO" id="GO:0007608">
    <property type="term" value="P:sensory perception of smell"/>
    <property type="evidence" value="ECO:0007669"/>
    <property type="project" value="TreeGrafter"/>
</dbReference>
<evidence type="ECO:0000256" key="1">
    <source>
        <dbReference type="ARBA" id="ARBA00004613"/>
    </source>
</evidence>
<dbReference type="InterPro" id="IPR036728">
    <property type="entry name" value="PBP_GOBP_sf"/>
</dbReference>
<name>A0A1S4F7U2_AEDAE</name>
<evidence type="ECO:0000256" key="4">
    <source>
        <dbReference type="ARBA" id="ARBA00022729"/>
    </source>
</evidence>
<evidence type="ECO:0000256" key="3">
    <source>
        <dbReference type="ARBA" id="ARBA00022525"/>
    </source>
</evidence>
<dbReference type="HOGENOM" id="CLU_057764_1_1_1"/>
<feature type="signal peptide" evidence="6">
    <location>
        <begin position="1"/>
        <end position="18"/>
    </location>
</feature>
<reference evidence="7" key="2">
    <citation type="journal article" date="2007" name="Science">
        <title>Genome sequence of Aedes aegypti, a major arbovirus vector.</title>
        <authorList>
            <person name="Nene V."/>
            <person name="Wortman J.R."/>
            <person name="Lawson D."/>
            <person name="Haas B."/>
            <person name="Kodira C."/>
            <person name="Tu Z.J."/>
            <person name="Loftus B."/>
            <person name="Xi Z."/>
            <person name="Megy K."/>
            <person name="Grabherr M."/>
            <person name="Ren Q."/>
            <person name="Zdobnov E.M."/>
            <person name="Lobo N.F."/>
            <person name="Campbell K.S."/>
            <person name="Brown S.E."/>
            <person name="Bonaldo M.F."/>
            <person name="Zhu J."/>
            <person name="Sinkins S.P."/>
            <person name="Hogenkamp D.G."/>
            <person name="Amedeo P."/>
            <person name="Arensburger P."/>
            <person name="Atkinson P.W."/>
            <person name="Bidwell S."/>
            <person name="Biedler J."/>
            <person name="Birney E."/>
            <person name="Bruggner R.V."/>
            <person name="Costas J."/>
            <person name="Coy M.R."/>
            <person name="Crabtree J."/>
            <person name="Crawford M."/>
            <person name="Debruyn B."/>
            <person name="Decaprio D."/>
            <person name="Eiglmeier K."/>
            <person name="Eisenstadt E."/>
            <person name="El-Dorry H."/>
            <person name="Gelbart W.M."/>
            <person name="Gomes S.L."/>
            <person name="Hammond M."/>
            <person name="Hannick L.I."/>
            <person name="Hogan J.R."/>
            <person name="Holmes M.H."/>
            <person name="Jaffe D."/>
            <person name="Johnston J.S."/>
            <person name="Kennedy R.C."/>
            <person name="Koo H."/>
            <person name="Kravitz S."/>
            <person name="Kriventseva E.V."/>
            <person name="Kulp D."/>
            <person name="Labutti K."/>
            <person name="Lee E."/>
            <person name="Li S."/>
            <person name="Lovin D.D."/>
            <person name="Mao C."/>
            <person name="Mauceli E."/>
            <person name="Menck C.F."/>
            <person name="Miller J.R."/>
            <person name="Montgomery P."/>
            <person name="Mori A."/>
            <person name="Nascimento A.L."/>
            <person name="Naveira H.F."/>
            <person name="Nusbaum C."/>
            <person name="O'leary S."/>
            <person name="Orvis J."/>
            <person name="Pertea M."/>
            <person name="Quesneville H."/>
            <person name="Reidenbach K.R."/>
            <person name="Rogers Y.H."/>
            <person name="Roth C.W."/>
            <person name="Schneider J.R."/>
            <person name="Schatz M."/>
            <person name="Shumway M."/>
            <person name="Stanke M."/>
            <person name="Stinson E.O."/>
            <person name="Tubio J.M."/>
            <person name="Vanzee J.P."/>
            <person name="Verjovski-Almeida S."/>
            <person name="Werner D."/>
            <person name="White O."/>
            <person name="Wyder S."/>
            <person name="Zeng Q."/>
            <person name="Zhao Q."/>
            <person name="Zhao Y."/>
            <person name="Hill C.A."/>
            <person name="Raikhel A.S."/>
            <person name="Soares M.B."/>
            <person name="Knudson D.L."/>
            <person name="Lee N.H."/>
            <person name="Galagan J."/>
            <person name="Salzberg S.L."/>
            <person name="Paulsen I.T."/>
            <person name="Dimopoulos G."/>
            <person name="Collins F.H."/>
            <person name="Birren B."/>
            <person name="Fraser-Liggett C.M."/>
            <person name="Severson D.W."/>
        </authorList>
    </citation>
    <scope>NUCLEOTIDE SEQUENCE [LARGE SCALE GENOMIC DNA]</scope>
    <source>
        <strain evidence="7">Liverpool</strain>
    </source>
</reference>
<dbReference type="SUPFAM" id="SSF47565">
    <property type="entry name" value="Insect pheromone/odorant-binding proteins"/>
    <property type="match status" value="1"/>
</dbReference>
<dbReference type="OMA" id="TIFRECG"/>
<dbReference type="PANTHER" id="PTHR11857">
    <property type="entry name" value="ODORANT BINDING PROTEIN-RELATED"/>
    <property type="match status" value="1"/>
</dbReference>
<dbReference type="Proteomes" id="UP000682892">
    <property type="component" value="Chromosome 2"/>
</dbReference>
<dbReference type="GO" id="GO:0005615">
    <property type="term" value="C:extracellular space"/>
    <property type="evidence" value="ECO:0007669"/>
    <property type="project" value="TreeGrafter"/>
</dbReference>
<proteinExistence type="inferred from homology"/>
<dbReference type="AlphaFoldDB" id="A0A1S4F7U2"/>
<dbReference type="SMR" id="A0A1S4F7U2"/>
<keyword evidence="5" id="KW-1015">Disulfide bond</keyword>
<evidence type="ECO:0000256" key="5">
    <source>
        <dbReference type="ARBA" id="ARBA00023157"/>
    </source>
</evidence>
<comment type="similarity">
    <text evidence="2">Belongs to the PBP/GOBP family.</text>
</comment>
<reference evidence="7" key="1">
    <citation type="submission" date="2005-10" db="EMBL/GenBank/DDBJ databases">
        <authorList>
            <person name="Loftus B.J."/>
            <person name="Nene V.M."/>
            <person name="Hannick L.I."/>
            <person name="Bidwell S."/>
            <person name="Haas B."/>
            <person name="Amedeo P."/>
            <person name="Orvis J."/>
            <person name="Wortman J.R."/>
            <person name="White O.R."/>
            <person name="Salzberg S."/>
            <person name="Shumway M."/>
            <person name="Koo H."/>
            <person name="Zhao Y."/>
            <person name="Holmes M."/>
            <person name="Miller J."/>
            <person name="Schatz M."/>
            <person name="Pop M."/>
            <person name="Pai G."/>
            <person name="Utterback T."/>
            <person name="Rogers Y.-H."/>
            <person name="Kravitz S."/>
            <person name="Fraser C.M."/>
        </authorList>
    </citation>
    <scope>NUCLEOTIDE SEQUENCE</scope>
    <source>
        <strain evidence="7">Liverpool</strain>
    </source>
</reference>
<dbReference type="KEGG" id="aag:5564992"/>
<dbReference type="InterPro" id="IPR006170">
    <property type="entry name" value="PBP/GOBP"/>
</dbReference>
<accession>A0A1S4F7U2</accession>
<comment type="subcellular location">
    <subcellularLocation>
        <location evidence="1">Secreted</location>
    </subcellularLocation>
</comment>
<feature type="chain" id="PRO_5036488158" evidence="6">
    <location>
        <begin position="19"/>
        <end position="295"/>
    </location>
</feature>
<evidence type="ECO:0000313" key="8">
    <source>
        <dbReference type="Proteomes" id="UP000682892"/>
    </source>
</evidence>
<dbReference type="EMBL" id="CH477307">
    <property type="protein sequence ID" value="EAT44090.1"/>
    <property type="molecule type" value="Genomic_DNA"/>
</dbReference>
<organism evidence="7 8">
    <name type="scientific">Aedes aegypti</name>
    <name type="common">Yellowfever mosquito</name>
    <name type="synonym">Culex aegypti</name>
    <dbReference type="NCBI Taxonomy" id="7159"/>
    <lineage>
        <taxon>Eukaryota</taxon>
        <taxon>Metazoa</taxon>
        <taxon>Ecdysozoa</taxon>
        <taxon>Arthropoda</taxon>
        <taxon>Hexapoda</taxon>
        <taxon>Insecta</taxon>
        <taxon>Pterygota</taxon>
        <taxon>Neoptera</taxon>
        <taxon>Endopterygota</taxon>
        <taxon>Diptera</taxon>
        <taxon>Nematocera</taxon>
        <taxon>Culicoidea</taxon>
        <taxon>Culicidae</taxon>
        <taxon>Culicinae</taxon>
        <taxon>Aedini</taxon>
        <taxon>Aedes</taxon>
        <taxon>Stegomyia</taxon>
    </lineage>
</organism>
<evidence type="ECO:0000256" key="2">
    <source>
        <dbReference type="ARBA" id="ARBA00008098"/>
    </source>
</evidence>
<sequence>MQLFLTLLIFTLCTSAYAFLDHYVGHKRFDTIFRECGVYFQVPNCILDEYVANAFPDEPEVRNLIHCTLVGSKSWHDGSGVVEHVISNFFNPGPEDTCYADRTRDCIRNSRVPGGNNVTLAYKAFHCYYRQYGNLNHSEQFMPCSPQELQVLIKTSIAIVNVSQAELVNYSNGAVLDQPNFAELIYVIILRGGFYFTGQGLFLANLHTQFGNPELLTPETQQCVDAATAAWNGQRQKDLVHAYFVNCLRRITPWMQLIQDVATGLVRGSNAPCSTSSTTTSTTPSAVQPCYNVGN</sequence>
<keyword evidence="3" id="KW-0964">Secreted</keyword>
<dbReference type="CDD" id="cd23992">
    <property type="entry name" value="PBP_GOBP"/>
    <property type="match status" value="1"/>
</dbReference>